<gene>
    <name evidence="2" type="ORF">ASIM_LOCUS8144</name>
</gene>
<accession>A0A3P6PGG6</accession>
<organism evidence="2 3">
    <name type="scientific">Anisakis simplex</name>
    <name type="common">Herring worm</name>
    <dbReference type="NCBI Taxonomy" id="6269"/>
    <lineage>
        <taxon>Eukaryota</taxon>
        <taxon>Metazoa</taxon>
        <taxon>Ecdysozoa</taxon>
        <taxon>Nematoda</taxon>
        <taxon>Chromadorea</taxon>
        <taxon>Rhabditida</taxon>
        <taxon>Spirurina</taxon>
        <taxon>Ascaridomorpha</taxon>
        <taxon>Ascaridoidea</taxon>
        <taxon>Anisakidae</taxon>
        <taxon>Anisakis</taxon>
        <taxon>Anisakis simplex complex</taxon>
    </lineage>
</organism>
<reference evidence="2 3" key="1">
    <citation type="submission" date="2018-11" db="EMBL/GenBank/DDBJ databases">
        <authorList>
            <consortium name="Pathogen Informatics"/>
        </authorList>
    </citation>
    <scope>NUCLEOTIDE SEQUENCE [LARGE SCALE GENOMIC DNA]</scope>
</reference>
<dbReference type="Proteomes" id="UP000267096">
    <property type="component" value="Unassembled WGS sequence"/>
</dbReference>
<evidence type="ECO:0000313" key="2">
    <source>
        <dbReference type="EMBL" id="VDK30920.1"/>
    </source>
</evidence>
<proteinExistence type="predicted"/>
<dbReference type="EMBL" id="UYRR01021280">
    <property type="protein sequence ID" value="VDK30920.1"/>
    <property type="molecule type" value="Genomic_DNA"/>
</dbReference>
<sequence>MGNPRVEIKLRDDERSVVIDEMKGSEKIEGENDGTEVRRISEETRFQ</sequence>
<evidence type="ECO:0000256" key="1">
    <source>
        <dbReference type="SAM" id="MobiDB-lite"/>
    </source>
</evidence>
<keyword evidence="3" id="KW-1185">Reference proteome</keyword>
<protein>
    <submittedName>
        <fullName evidence="2">Uncharacterized protein</fullName>
    </submittedName>
</protein>
<dbReference type="AlphaFoldDB" id="A0A3P6PGG6"/>
<feature type="region of interest" description="Disordered" evidence="1">
    <location>
        <begin position="24"/>
        <end position="47"/>
    </location>
</feature>
<evidence type="ECO:0000313" key="3">
    <source>
        <dbReference type="Proteomes" id="UP000267096"/>
    </source>
</evidence>
<name>A0A3P6PGG6_ANISI</name>